<protein>
    <submittedName>
        <fullName evidence="1">Uncharacterized protein</fullName>
    </submittedName>
</protein>
<dbReference type="AlphaFoldDB" id="A0AAN8IKJ5"/>
<comment type="caution">
    <text evidence="1">The sequence shown here is derived from an EMBL/GenBank/DDBJ whole genome shotgun (WGS) entry which is preliminary data.</text>
</comment>
<proteinExistence type="predicted"/>
<evidence type="ECO:0000313" key="1">
    <source>
        <dbReference type="EMBL" id="KAK5976951.1"/>
    </source>
</evidence>
<dbReference type="EMBL" id="WIXE01011197">
    <property type="protein sequence ID" value="KAK5976951.1"/>
    <property type="molecule type" value="Genomic_DNA"/>
</dbReference>
<accession>A0AAN8IKJ5</accession>
<gene>
    <name evidence="1" type="ORF">GCK32_005381</name>
</gene>
<name>A0AAN8IKJ5_TRICO</name>
<organism evidence="1 2">
    <name type="scientific">Trichostrongylus colubriformis</name>
    <name type="common">Black scour worm</name>
    <dbReference type="NCBI Taxonomy" id="6319"/>
    <lineage>
        <taxon>Eukaryota</taxon>
        <taxon>Metazoa</taxon>
        <taxon>Ecdysozoa</taxon>
        <taxon>Nematoda</taxon>
        <taxon>Chromadorea</taxon>
        <taxon>Rhabditida</taxon>
        <taxon>Rhabditina</taxon>
        <taxon>Rhabditomorpha</taxon>
        <taxon>Strongyloidea</taxon>
        <taxon>Trichostrongylidae</taxon>
        <taxon>Trichostrongylus</taxon>
    </lineage>
</organism>
<reference evidence="1 2" key="1">
    <citation type="submission" date="2019-10" db="EMBL/GenBank/DDBJ databases">
        <title>Assembly and Annotation for the nematode Trichostrongylus colubriformis.</title>
        <authorList>
            <person name="Martin J."/>
        </authorList>
    </citation>
    <scope>NUCLEOTIDE SEQUENCE [LARGE SCALE GENOMIC DNA]</scope>
    <source>
        <strain evidence="1">G859</strain>
        <tissue evidence="1">Whole worm</tissue>
    </source>
</reference>
<sequence>MWSSGRVLPGPIFMVAVVSLKKRLLGLCVCHRLGTDRHQSASILEFRPYCFLLIEEFSSLGLCSLCMFVYVRLRYVVMIVLTLYRPLLWPSATYTTAQFVCDFRAIQPSSCLVDVFHRPYSSYLPLLLTPHLNWRSHLSLSLTSSRDEE</sequence>
<dbReference type="Proteomes" id="UP001331761">
    <property type="component" value="Unassembled WGS sequence"/>
</dbReference>
<keyword evidence="2" id="KW-1185">Reference proteome</keyword>
<evidence type="ECO:0000313" key="2">
    <source>
        <dbReference type="Proteomes" id="UP001331761"/>
    </source>
</evidence>